<dbReference type="InterPro" id="IPR005835">
    <property type="entry name" value="NTP_transferase_dom"/>
</dbReference>
<dbReference type="EC" id="2.7.7.24" evidence="3"/>
<reference evidence="13" key="1">
    <citation type="submission" date="2022-06" db="EMBL/GenBank/DDBJ databases">
        <title>Alkalicoccobacillus porphyridii sp. nov., isolated from a marine red alga, Porphyridium purpureum and reclassification of Shouchella plakortidis and Shouchella gibsonii as Alkalicoccobacillus plakortidis comb. nov. and Alkalicoccobacillus gibsonii comb. nov.</title>
        <authorList>
            <person name="Kim K.H."/>
            <person name="Lee J.K."/>
            <person name="Han D.M."/>
            <person name="Baek J.H."/>
            <person name="Jeon C.O."/>
        </authorList>
    </citation>
    <scope>NUCLEOTIDE SEQUENCE</scope>
    <source>
        <strain evidence="13">DSM 19153</strain>
    </source>
</reference>
<dbReference type="Pfam" id="PF00483">
    <property type="entry name" value="NTP_transferase"/>
    <property type="match status" value="1"/>
</dbReference>
<keyword evidence="14" id="KW-1185">Reference proteome</keyword>
<keyword evidence="5" id="KW-0808">Transferase</keyword>
<evidence type="ECO:0000256" key="7">
    <source>
        <dbReference type="ARBA" id="ARBA00022723"/>
    </source>
</evidence>
<evidence type="ECO:0000256" key="6">
    <source>
        <dbReference type="ARBA" id="ARBA00022695"/>
    </source>
</evidence>
<gene>
    <name evidence="13" type="ORF">NDM98_10320</name>
</gene>
<dbReference type="PANTHER" id="PTHR43532:SF1">
    <property type="entry name" value="GLUCOSE-1-PHOSPHATE THYMIDYLYLTRANSFERASE 1"/>
    <property type="match status" value="1"/>
</dbReference>
<evidence type="ECO:0000259" key="12">
    <source>
        <dbReference type="Pfam" id="PF00483"/>
    </source>
</evidence>
<dbReference type="RefSeq" id="WP_251607126.1">
    <property type="nucleotide sequence ID" value="NZ_JAMQJY010000001.1"/>
</dbReference>
<evidence type="ECO:0000256" key="9">
    <source>
        <dbReference type="ARBA" id="ARBA00032492"/>
    </source>
</evidence>
<evidence type="ECO:0000256" key="10">
    <source>
        <dbReference type="ARBA" id="ARBA00032598"/>
    </source>
</evidence>
<comment type="similarity">
    <text evidence="2">Belongs to the glucose-1-phosphate thymidylyltransferase family.</text>
</comment>
<dbReference type="SUPFAM" id="SSF53448">
    <property type="entry name" value="Nucleotide-diphospho-sugar transferases"/>
    <property type="match status" value="1"/>
</dbReference>
<comment type="caution">
    <text evidence="13">The sequence shown here is derived from an EMBL/GenBank/DDBJ whole genome shotgun (WGS) entry which is preliminary data.</text>
</comment>
<accession>A0ABT0XIV6</accession>
<sequence length="257" mass="28317">MKGVILAGGTGTRLYPLTASINKHMLPVGKYPMIMHGIARLKQAGIRDILIVVGKQHAWAMLHLLGSGEQYGVTITYRVQETSGGIADALRLARGFVGDGNVTVLLGDNIFTHSLESAVHRFEQEQLGAKVFLKKVADPSRFGVPTLMNERIHSIEEKPVIPQSDFAVTGIYMYSSSVFSIIDTLSPSERGELEITDINNVYISQSQLDYECIEGEWIDAGTHQSLSRAQAMATDMQLENILTKPVRQIEQEVMTNS</sequence>
<keyword evidence="7" id="KW-0479">Metal-binding</keyword>
<comment type="catalytic activity">
    <reaction evidence="11">
        <text>dTTP + alpha-D-glucose 1-phosphate + H(+) = dTDP-alpha-D-glucose + diphosphate</text>
        <dbReference type="Rhea" id="RHEA:15225"/>
        <dbReference type="ChEBI" id="CHEBI:15378"/>
        <dbReference type="ChEBI" id="CHEBI:33019"/>
        <dbReference type="ChEBI" id="CHEBI:37568"/>
        <dbReference type="ChEBI" id="CHEBI:57477"/>
        <dbReference type="ChEBI" id="CHEBI:58601"/>
        <dbReference type="EC" id="2.7.7.24"/>
    </reaction>
</comment>
<evidence type="ECO:0000313" key="14">
    <source>
        <dbReference type="Proteomes" id="UP001203665"/>
    </source>
</evidence>
<evidence type="ECO:0000256" key="5">
    <source>
        <dbReference type="ARBA" id="ARBA00022679"/>
    </source>
</evidence>
<dbReference type="InterPro" id="IPR005907">
    <property type="entry name" value="G1P_thy_trans_s"/>
</dbReference>
<dbReference type="Proteomes" id="UP001203665">
    <property type="component" value="Unassembled WGS sequence"/>
</dbReference>
<comment type="cofactor">
    <cofactor evidence="1">
        <name>Mg(2+)</name>
        <dbReference type="ChEBI" id="CHEBI:18420"/>
    </cofactor>
</comment>
<organism evidence="13 14">
    <name type="scientific">Alkalicoccobacillus plakortidis</name>
    <dbReference type="NCBI Taxonomy" id="444060"/>
    <lineage>
        <taxon>Bacteria</taxon>
        <taxon>Bacillati</taxon>
        <taxon>Bacillota</taxon>
        <taxon>Bacilli</taxon>
        <taxon>Bacillales</taxon>
        <taxon>Bacillaceae</taxon>
        <taxon>Alkalicoccobacillus</taxon>
    </lineage>
</organism>
<evidence type="ECO:0000256" key="8">
    <source>
        <dbReference type="ARBA" id="ARBA00022842"/>
    </source>
</evidence>
<protein>
    <recommendedName>
        <fullName evidence="4">Glucose-1-phosphate thymidylyltransferase</fullName>
        <ecNumber evidence="3">2.7.7.24</ecNumber>
    </recommendedName>
    <alternativeName>
        <fullName evidence="10">dTDP-glucose pyrophosphorylase</fullName>
    </alternativeName>
    <alternativeName>
        <fullName evidence="9">dTDP-glucose synthase</fullName>
    </alternativeName>
</protein>
<feature type="domain" description="Nucleotidyl transferase" evidence="12">
    <location>
        <begin position="2"/>
        <end position="233"/>
    </location>
</feature>
<name>A0ABT0XIV6_9BACI</name>
<dbReference type="EMBL" id="JAMQJY010000001">
    <property type="protein sequence ID" value="MCM2675845.1"/>
    <property type="molecule type" value="Genomic_DNA"/>
</dbReference>
<evidence type="ECO:0000256" key="2">
    <source>
        <dbReference type="ARBA" id="ARBA00010480"/>
    </source>
</evidence>
<evidence type="ECO:0000256" key="4">
    <source>
        <dbReference type="ARBA" id="ARBA00017654"/>
    </source>
</evidence>
<dbReference type="PANTHER" id="PTHR43532">
    <property type="entry name" value="GLUCOSE-1-PHOSPHATE THYMIDYLYLTRANSFERASE"/>
    <property type="match status" value="1"/>
</dbReference>
<dbReference type="InterPro" id="IPR029044">
    <property type="entry name" value="Nucleotide-diphossugar_trans"/>
</dbReference>
<keyword evidence="6" id="KW-0548">Nucleotidyltransferase</keyword>
<evidence type="ECO:0000256" key="11">
    <source>
        <dbReference type="ARBA" id="ARBA00049336"/>
    </source>
</evidence>
<evidence type="ECO:0000256" key="3">
    <source>
        <dbReference type="ARBA" id="ARBA00012461"/>
    </source>
</evidence>
<proteinExistence type="inferred from homology"/>
<evidence type="ECO:0000256" key="1">
    <source>
        <dbReference type="ARBA" id="ARBA00001946"/>
    </source>
</evidence>
<evidence type="ECO:0000313" key="13">
    <source>
        <dbReference type="EMBL" id="MCM2675845.1"/>
    </source>
</evidence>
<dbReference type="Gene3D" id="3.90.550.10">
    <property type="entry name" value="Spore Coat Polysaccharide Biosynthesis Protein SpsA, Chain A"/>
    <property type="match status" value="1"/>
</dbReference>
<keyword evidence="8" id="KW-0460">Magnesium</keyword>